<evidence type="ECO:0000313" key="8">
    <source>
        <dbReference type="Proteomes" id="UP001341281"/>
    </source>
</evidence>
<reference evidence="7 8" key="1">
    <citation type="submission" date="2024-02" db="EMBL/GenBank/DDBJ databases">
        <title>High-quality chromosome-scale genome assembly of Pensacola bahiagrass (Paspalum notatum Flugge var. saurae).</title>
        <authorList>
            <person name="Vega J.M."/>
            <person name="Podio M."/>
            <person name="Orjuela J."/>
            <person name="Siena L.A."/>
            <person name="Pessino S.C."/>
            <person name="Combes M.C."/>
            <person name="Mariac C."/>
            <person name="Albertini E."/>
            <person name="Pupilli F."/>
            <person name="Ortiz J.P.A."/>
            <person name="Leblanc O."/>
        </authorList>
    </citation>
    <scope>NUCLEOTIDE SEQUENCE [LARGE SCALE GENOMIC DNA]</scope>
    <source>
        <strain evidence="7">R1</strain>
        <tissue evidence="7">Leaf</tissue>
    </source>
</reference>
<dbReference type="Pfam" id="PF02365">
    <property type="entry name" value="NAM"/>
    <property type="match status" value="1"/>
</dbReference>
<dbReference type="PANTHER" id="PTHR31744">
    <property type="entry name" value="PROTEIN CUP-SHAPED COTYLEDON 2-RELATED"/>
    <property type="match status" value="1"/>
</dbReference>
<feature type="compositionally biased region" description="Low complexity" evidence="5">
    <location>
        <begin position="669"/>
        <end position="681"/>
    </location>
</feature>
<feature type="compositionally biased region" description="Basic and acidic residues" evidence="5">
    <location>
        <begin position="173"/>
        <end position="190"/>
    </location>
</feature>
<feature type="compositionally biased region" description="Basic and acidic residues" evidence="5">
    <location>
        <begin position="523"/>
        <end position="534"/>
    </location>
</feature>
<keyword evidence="4" id="KW-0539">Nucleus</keyword>
<dbReference type="AlphaFoldDB" id="A0AAQ3PRA0"/>
<evidence type="ECO:0000256" key="3">
    <source>
        <dbReference type="ARBA" id="ARBA00023163"/>
    </source>
</evidence>
<protein>
    <recommendedName>
        <fullName evidence="6">NAC domain-containing protein</fullName>
    </recommendedName>
</protein>
<dbReference type="InterPro" id="IPR003441">
    <property type="entry name" value="NAC-dom"/>
</dbReference>
<feature type="region of interest" description="Disordered" evidence="5">
    <location>
        <begin position="667"/>
        <end position="687"/>
    </location>
</feature>
<dbReference type="FunFam" id="2.170.150.80:FF:000003">
    <property type="entry name" value="NAC domain-containing protein"/>
    <property type="match status" value="1"/>
</dbReference>
<organism evidence="7 8">
    <name type="scientific">Paspalum notatum var. saurae</name>
    <dbReference type="NCBI Taxonomy" id="547442"/>
    <lineage>
        <taxon>Eukaryota</taxon>
        <taxon>Viridiplantae</taxon>
        <taxon>Streptophyta</taxon>
        <taxon>Embryophyta</taxon>
        <taxon>Tracheophyta</taxon>
        <taxon>Spermatophyta</taxon>
        <taxon>Magnoliopsida</taxon>
        <taxon>Liliopsida</taxon>
        <taxon>Poales</taxon>
        <taxon>Poaceae</taxon>
        <taxon>PACMAD clade</taxon>
        <taxon>Panicoideae</taxon>
        <taxon>Andropogonodae</taxon>
        <taxon>Paspaleae</taxon>
        <taxon>Paspalinae</taxon>
        <taxon>Paspalum</taxon>
    </lineage>
</organism>
<keyword evidence="1" id="KW-0805">Transcription regulation</keyword>
<keyword evidence="8" id="KW-1185">Reference proteome</keyword>
<dbReference type="PANTHER" id="PTHR31744:SF236">
    <property type="entry name" value="NAC DOMAIN-CONTAINING PROTEIN 105"/>
    <property type="match status" value="1"/>
</dbReference>
<keyword evidence="3" id="KW-0804">Transcription</keyword>
<feature type="domain" description="NAC" evidence="6">
    <location>
        <begin position="260"/>
        <end position="417"/>
    </location>
</feature>
<feature type="compositionally biased region" description="Low complexity" evidence="5">
    <location>
        <begin position="197"/>
        <end position="210"/>
    </location>
</feature>
<sequence length="698" mass="75572">MQPRFQPSRTAAGDSIAACTGCDGGSSLPPWTGLGAGCNVPPWSAPLETVAEQEDLGRRSAVAWGDGQQTSAVTRRAGAAPSRARRLDTAAADQQRTPSPDKAVRKDGAGAGSWEDEAARGRRRKQRRWRRGSRRRTPARRAMAARDPAAGEGLRWVRRKGAAGATPQGGAPVERRGKEAREVRRLDPRRHGSPCQRGGRAARGGPDPAAGGVGCGAGCRRRWRDEAAVVRAGSPWRGGGAAAGGGGGGGDHMDSMESCVPPGFRFHPTDEELVGYYLRKKVASQKIDLDVIRDIDLYRIEPWDLQEHCGIGYEEQNDWYFFSYKDRKYPTGTRTNRATMAGFWKATGRDKAVHDKTRLIGMRKTLVFYKGRAPNGQKTDWIMHEYRLETDENAPPQASSIISLLEEGWVVCRAFKKRTAYPARTMAMTWDSSYSYREVNAMAMGAAAADAAAFVDPDAAYAQMRRHSNKSARFKQEAELDGAAALLQYSSHLVELPQLESPSAQLAPNKSQASADEVDGADDGGRRGKKARADEVATDWRALDKFVASQLSPVECAAAGAGGSLEAAAANNAGMQLDHGEDDDMAALLFLNSDGREEAERWTGLLGPAGGDGDFGLCDEGNRGSKFRSGKNPSSRTCRSQWIRCLGKRRRPCIRISFAHQGGRRGLVGTTTARRPPRGTALADEGTQDQRVCMGLVE</sequence>
<feature type="compositionally biased region" description="Polar residues" evidence="5">
    <location>
        <begin position="502"/>
        <end position="514"/>
    </location>
</feature>
<accession>A0AAQ3PRA0</accession>
<evidence type="ECO:0000313" key="7">
    <source>
        <dbReference type="EMBL" id="WVZ55285.1"/>
    </source>
</evidence>
<evidence type="ECO:0000256" key="5">
    <source>
        <dbReference type="SAM" id="MobiDB-lite"/>
    </source>
</evidence>
<evidence type="ECO:0000259" key="6">
    <source>
        <dbReference type="PROSITE" id="PS51005"/>
    </source>
</evidence>
<dbReference type="SUPFAM" id="SSF101941">
    <property type="entry name" value="NAC domain"/>
    <property type="match status" value="1"/>
</dbReference>
<evidence type="ECO:0000256" key="4">
    <source>
        <dbReference type="ARBA" id="ARBA00023242"/>
    </source>
</evidence>
<dbReference type="InterPro" id="IPR036093">
    <property type="entry name" value="NAC_dom_sf"/>
</dbReference>
<dbReference type="PROSITE" id="PS51005">
    <property type="entry name" value="NAC"/>
    <property type="match status" value="1"/>
</dbReference>
<dbReference type="EMBL" id="CP144746">
    <property type="protein sequence ID" value="WVZ55285.1"/>
    <property type="molecule type" value="Genomic_DNA"/>
</dbReference>
<proteinExistence type="predicted"/>
<keyword evidence="2" id="KW-0238">DNA-binding</keyword>
<feature type="region of interest" description="Disordered" evidence="5">
    <location>
        <begin position="502"/>
        <end position="534"/>
    </location>
</feature>
<dbReference type="GO" id="GO:0003677">
    <property type="term" value="F:DNA binding"/>
    <property type="evidence" value="ECO:0007669"/>
    <property type="project" value="UniProtKB-KW"/>
</dbReference>
<gene>
    <name evidence="7" type="ORF">U9M48_005966</name>
</gene>
<evidence type="ECO:0000256" key="1">
    <source>
        <dbReference type="ARBA" id="ARBA00023015"/>
    </source>
</evidence>
<evidence type="ECO:0000256" key="2">
    <source>
        <dbReference type="ARBA" id="ARBA00023125"/>
    </source>
</evidence>
<feature type="compositionally biased region" description="Basic residues" evidence="5">
    <location>
        <begin position="121"/>
        <end position="139"/>
    </location>
</feature>
<feature type="compositionally biased region" description="Low complexity" evidence="5">
    <location>
        <begin position="140"/>
        <end position="150"/>
    </location>
</feature>
<name>A0AAQ3PRA0_PASNO</name>
<dbReference type="Proteomes" id="UP001341281">
    <property type="component" value="Chromosome 02"/>
</dbReference>
<dbReference type="GO" id="GO:0006355">
    <property type="term" value="P:regulation of DNA-templated transcription"/>
    <property type="evidence" value="ECO:0007669"/>
    <property type="project" value="InterPro"/>
</dbReference>
<feature type="compositionally biased region" description="Low complexity" evidence="5">
    <location>
        <begin position="162"/>
        <end position="172"/>
    </location>
</feature>
<dbReference type="Gene3D" id="2.170.150.80">
    <property type="entry name" value="NAC domain"/>
    <property type="match status" value="1"/>
</dbReference>
<feature type="region of interest" description="Disordered" evidence="5">
    <location>
        <begin position="58"/>
        <end position="214"/>
    </location>
</feature>